<accession>A0A9P9YRF5</accession>
<evidence type="ECO:0000313" key="3">
    <source>
        <dbReference type="Proteomes" id="UP001059596"/>
    </source>
</evidence>
<evidence type="ECO:0000313" key="2">
    <source>
        <dbReference type="EMBL" id="KAI8041294.1"/>
    </source>
</evidence>
<keyword evidence="1" id="KW-0812">Transmembrane</keyword>
<reference evidence="2" key="1">
    <citation type="journal article" date="2023" name="Genome Biol. Evol.">
        <title>Long-read-based Genome Assembly of Drosophila gunungcola Reveals Fewer Chemosensory Genes in Flower-breeding Species.</title>
        <authorList>
            <person name="Negi A."/>
            <person name="Liao B.Y."/>
            <person name="Yeh S.D."/>
        </authorList>
    </citation>
    <scope>NUCLEOTIDE SEQUENCE</scope>
    <source>
        <strain evidence="2">Sukarami</strain>
    </source>
</reference>
<name>A0A9P9YRF5_9MUSC</name>
<protein>
    <submittedName>
        <fullName evidence="2">Uncharacterized protein</fullName>
    </submittedName>
</protein>
<dbReference type="EMBL" id="JAMKOV010000003">
    <property type="protein sequence ID" value="KAI8041294.1"/>
    <property type="molecule type" value="Genomic_DNA"/>
</dbReference>
<keyword evidence="1" id="KW-0472">Membrane</keyword>
<feature type="transmembrane region" description="Helical" evidence="1">
    <location>
        <begin position="41"/>
        <end position="58"/>
    </location>
</feature>
<comment type="caution">
    <text evidence="2">The sequence shown here is derived from an EMBL/GenBank/DDBJ whole genome shotgun (WGS) entry which is preliminary data.</text>
</comment>
<keyword evidence="3" id="KW-1185">Reference proteome</keyword>
<proteinExistence type="predicted"/>
<organism evidence="2 3">
    <name type="scientific">Drosophila gunungcola</name>
    <name type="common">fruit fly</name>
    <dbReference type="NCBI Taxonomy" id="103775"/>
    <lineage>
        <taxon>Eukaryota</taxon>
        <taxon>Metazoa</taxon>
        <taxon>Ecdysozoa</taxon>
        <taxon>Arthropoda</taxon>
        <taxon>Hexapoda</taxon>
        <taxon>Insecta</taxon>
        <taxon>Pterygota</taxon>
        <taxon>Neoptera</taxon>
        <taxon>Endopterygota</taxon>
        <taxon>Diptera</taxon>
        <taxon>Brachycera</taxon>
        <taxon>Muscomorpha</taxon>
        <taxon>Ephydroidea</taxon>
        <taxon>Drosophilidae</taxon>
        <taxon>Drosophila</taxon>
        <taxon>Sophophora</taxon>
    </lineage>
</organism>
<keyword evidence="1" id="KW-1133">Transmembrane helix</keyword>
<evidence type="ECO:0000256" key="1">
    <source>
        <dbReference type="SAM" id="Phobius"/>
    </source>
</evidence>
<dbReference type="AlphaFoldDB" id="A0A9P9YRF5"/>
<sequence>MHNVHEYKYMPPFIPFIASVQCQIGAEGRCRMQRTRVSSGFFARMFICLASMHLYQYLCLHLHLHLQLQLHLHLQLKLVPVCEWSSGPV</sequence>
<gene>
    <name evidence="2" type="ORF">M5D96_005550</name>
</gene>
<dbReference type="Proteomes" id="UP001059596">
    <property type="component" value="Unassembled WGS sequence"/>
</dbReference>